<dbReference type="Proteomes" id="UP000701702">
    <property type="component" value="Unassembled WGS sequence"/>
</dbReference>
<organism evidence="1 2">
    <name type="scientific">Cupriavidus pinatubonensis</name>
    <dbReference type="NCBI Taxonomy" id="248026"/>
    <lineage>
        <taxon>Bacteria</taxon>
        <taxon>Pseudomonadati</taxon>
        <taxon>Pseudomonadota</taxon>
        <taxon>Betaproteobacteria</taxon>
        <taxon>Burkholderiales</taxon>
        <taxon>Burkholderiaceae</taxon>
        <taxon>Cupriavidus</taxon>
    </lineage>
</organism>
<evidence type="ECO:0000313" key="1">
    <source>
        <dbReference type="EMBL" id="CAG9186705.1"/>
    </source>
</evidence>
<dbReference type="RefSeq" id="WP_224009827.1">
    <property type="nucleotide sequence ID" value="NZ_CAJZAF010000053.1"/>
</dbReference>
<reference evidence="1 2" key="1">
    <citation type="submission" date="2021-08" db="EMBL/GenBank/DDBJ databases">
        <authorList>
            <person name="Peeters C."/>
        </authorList>
    </citation>
    <scope>NUCLEOTIDE SEQUENCE [LARGE SCALE GENOMIC DNA]</scope>
    <source>
        <strain evidence="1 2">LMG 23994</strain>
    </source>
</reference>
<accession>A0ABM8Y1T0</accession>
<proteinExistence type="predicted"/>
<protein>
    <recommendedName>
        <fullName evidence="3">Carboxypeptidase regulatory-like domain-containing protein</fullName>
    </recommendedName>
</protein>
<evidence type="ECO:0008006" key="3">
    <source>
        <dbReference type="Google" id="ProtNLM"/>
    </source>
</evidence>
<dbReference type="EMBL" id="CAJZAF010000053">
    <property type="protein sequence ID" value="CAG9186705.1"/>
    <property type="molecule type" value="Genomic_DNA"/>
</dbReference>
<comment type="caution">
    <text evidence="1">The sequence shown here is derived from an EMBL/GenBank/DDBJ whole genome shotgun (WGS) entry which is preliminary data.</text>
</comment>
<name>A0ABM8Y1T0_9BURK</name>
<evidence type="ECO:0000313" key="2">
    <source>
        <dbReference type="Proteomes" id="UP000701702"/>
    </source>
</evidence>
<sequence length="240" mass="25904">MKGAFELFCIVSIASLSVFTPECQAQETAGQVAKPATTRTVRGVDLLSNEEKADFCARMHAARTPEERQEVTRRMHDLVHTRTDQQGVVLRHERGGGQRMYGSGRGTASLDCGPLMSRSADTDQPTAGGLPPQKQASGLAYLSGGIGEDEAAAFRRAAPSYSLRLTFTGKRGEFLADVDTRIYKPDGKQIFGAISDGPFMYIKLPAGKYRVVATANGVERKTEVTVPSKGGVAQHLNWPS</sequence>
<keyword evidence="2" id="KW-1185">Reference proteome</keyword>
<gene>
    <name evidence="1" type="ORF">LMG23994_06344</name>
</gene>